<name>A0A8X6YLW4_9ARAC</name>
<protein>
    <submittedName>
        <fullName evidence="1">Uncharacterized protein</fullName>
    </submittedName>
</protein>
<gene>
    <name evidence="1" type="ORF">TNIN_435171</name>
</gene>
<evidence type="ECO:0000313" key="2">
    <source>
        <dbReference type="Proteomes" id="UP000886998"/>
    </source>
</evidence>
<reference evidence="1" key="1">
    <citation type="submission" date="2020-08" db="EMBL/GenBank/DDBJ databases">
        <title>Multicomponent nature underlies the extraordinary mechanical properties of spider dragline silk.</title>
        <authorList>
            <person name="Kono N."/>
            <person name="Nakamura H."/>
            <person name="Mori M."/>
            <person name="Yoshida Y."/>
            <person name="Ohtoshi R."/>
            <person name="Malay A.D."/>
            <person name="Moran D.A.P."/>
            <person name="Tomita M."/>
            <person name="Numata K."/>
            <person name="Arakawa K."/>
        </authorList>
    </citation>
    <scope>NUCLEOTIDE SEQUENCE</scope>
</reference>
<comment type="caution">
    <text evidence="1">The sequence shown here is derived from an EMBL/GenBank/DDBJ whole genome shotgun (WGS) entry which is preliminary data.</text>
</comment>
<dbReference type="AlphaFoldDB" id="A0A8X6YLW4"/>
<dbReference type="Proteomes" id="UP000886998">
    <property type="component" value="Unassembled WGS sequence"/>
</dbReference>
<keyword evidence="2" id="KW-1185">Reference proteome</keyword>
<organism evidence="1 2">
    <name type="scientific">Trichonephila inaurata madagascariensis</name>
    <dbReference type="NCBI Taxonomy" id="2747483"/>
    <lineage>
        <taxon>Eukaryota</taxon>
        <taxon>Metazoa</taxon>
        <taxon>Ecdysozoa</taxon>
        <taxon>Arthropoda</taxon>
        <taxon>Chelicerata</taxon>
        <taxon>Arachnida</taxon>
        <taxon>Araneae</taxon>
        <taxon>Araneomorphae</taxon>
        <taxon>Entelegynae</taxon>
        <taxon>Araneoidea</taxon>
        <taxon>Nephilidae</taxon>
        <taxon>Trichonephila</taxon>
        <taxon>Trichonephila inaurata</taxon>
    </lineage>
</organism>
<evidence type="ECO:0000313" key="1">
    <source>
        <dbReference type="EMBL" id="GFY72842.1"/>
    </source>
</evidence>
<accession>A0A8X6YLW4</accession>
<dbReference type="EMBL" id="BMAV01019695">
    <property type="protein sequence ID" value="GFY72842.1"/>
    <property type="molecule type" value="Genomic_DNA"/>
</dbReference>
<sequence>MFQLLFFIPPECSSRPTVKLESSAPLVLKFMERVRQLPTCVQWAFLNKSRALIADVRTSFQICFAWPPLDHVQSCKFSVSLRLIQIHRRL</sequence>
<proteinExistence type="predicted"/>